<dbReference type="InterPro" id="IPR050986">
    <property type="entry name" value="GutQ/KpsF_isomerases"/>
</dbReference>
<sequence>MRMVRMLLEVSILATSGRAYFDADHCLDVALRGARIEADAVSDAVRQIGSELVDVARLIESSHGKVVVIGSGTSGMVARRLAHLLSVSGTPAFFVHPMDGLHGTMGSIEPEDVVIAISKGGESDEVNRLCAIQKRKGSVIVGVGEKRSCSLARECDVFVALTTLDGADPANTLAMGSSLVAALWGDALARALMEIHDWQVADSLAIHPAGAVGKSSGLMTGLRSEDG</sequence>
<organism evidence="2 3">
    <name type="scientific">Actinomyces ruminis</name>
    <dbReference type="NCBI Taxonomy" id="1937003"/>
    <lineage>
        <taxon>Bacteria</taxon>
        <taxon>Bacillati</taxon>
        <taxon>Actinomycetota</taxon>
        <taxon>Actinomycetes</taxon>
        <taxon>Actinomycetales</taxon>
        <taxon>Actinomycetaceae</taxon>
        <taxon>Actinomyces</taxon>
    </lineage>
</organism>
<name>A0ABX4MCC4_9ACTO</name>
<dbReference type="PANTHER" id="PTHR42745">
    <property type="match status" value="1"/>
</dbReference>
<evidence type="ECO:0000313" key="3">
    <source>
        <dbReference type="Proteomes" id="UP000194577"/>
    </source>
</evidence>
<evidence type="ECO:0000259" key="1">
    <source>
        <dbReference type="PROSITE" id="PS51464"/>
    </source>
</evidence>
<dbReference type="Pfam" id="PF01380">
    <property type="entry name" value="SIS"/>
    <property type="match status" value="1"/>
</dbReference>
<dbReference type="Proteomes" id="UP000194577">
    <property type="component" value="Unassembled WGS sequence"/>
</dbReference>
<feature type="domain" description="SIS" evidence="1">
    <location>
        <begin position="55"/>
        <end position="198"/>
    </location>
</feature>
<keyword evidence="3" id="KW-1185">Reference proteome</keyword>
<protein>
    <submittedName>
        <fullName evidence="2">SIS domain-containing protein</fullName>
    </submittedName>
</protein>
<dbReference type="PANTHER" id="PTHR42745:SF1">
    <property type="entry name" value="ARABINOSE 5-PHOSPHATE ISOMERASE KDSD"/>
    <property type="match status" value="1"/>
</dbReference>
<dbReference type="PROSITE" id="PS51464">
    <property type="entry name" value="SIS"/>
    <property type="match status" value="1"/>
</dbReference>
<accession>A0ABX4MCC4</accession>
<reference evidence="2 3" key="1">
    <citation type="submission" date="2017-10" db="EMBL/GenBank/DDBJ databases">
        <title>Draft genome sequence of cellulolytic Actinomyces sp CtC72 isolated from cattle rumen fluid.</title>
        <authorList>
            <person name="Joshi A.J."/>
            <person name="Vasudevan G."/>
            <person name="Lanjekar V.B."/>
            <person name="Hivarkar S."/>
            <person name="Engineer A."/>
            <person name="Pore S.D."/>
            <person name="Dhakephalkar P.K."/>
            <person name="Dagar S."/>
        </authorList>
    </citation>
    <scope>NUCLEOTIDE SEQUENCE [LARGE SCALE GENOMIC DNA]</scope>
    <source>
        <strain evidence="3">CtC72</strain>
    </source>
</reference>
<dbReference type="InterPro" id="IPR001347">
    <property type="entry name" value="SIS_dom"/>
</dbReference>
<dbReference type="Gene3D" id="3.40.50.10490">
    <property type="entry name" value="Glucose-6-phosphate isomerase like protein, domain 1"/>
    <property type="match status" value="1"/>
</dbReference>
<proteinExistence type="predicted"/>
<dbReference type="EMBL" id="MTPX02000086">
    <property type="protein sequence ID" value="PHP51320.1"/>
    <property type="molecule type" value="Genomic_DNA"/>
</dbReference>
<dbReference type="InterPro" id="IPR046348">
    <property type="entry name" value="SIS_dom_sf"/>
</dbReference>
<evidence type="ECO:0000313" key="2">
    <source>
        <dbReference type="EMBL" id="PHP51320.1"/>
    </source>
</evidence>
<comment type="caution">
    <text evidence="2">The sequence shown here is derived from an EMBL/GenBank/DDBJ whole genome shotgun (WGS) entry which is preliminary data.</text>
</comment>
<dbReference type="SUPFAM" id="SSF53697">
    <property type="entry name" value="SIS domain"/>
    <property type="match status" value="1"/>
</dbReference>
<gene>
    <name evidence="2" type="ORF">BW737_015210</name>
</gene>